<dbReference type="RefSeq" id="WP_004423184.1">
    <property type="nucleotide sequence ID" value="NZ_AORI01000001.1"/>
</dbReference>
<dbReference type="PATRIC" id="fig|1188233.3.peg.77"/>
<dbReference type="EMBL" id="AORI01000001">
    <property type="protein sequence ID" value="ENY69365.1"/>
    <property type="molecule type" value="Genomic_DNA"/>
</dbReference>
<gene>
    <name evidence="2" type="ORF">MAU_0770</name>
</gene>
<keyword evidence="3" id="KW-1185">Reference proteome</keyword>
<evidence type="ECO:0000256" key="1">
    <source>
        <dbReference type="SAM" id="SignalP"/>
    </source>
</evidence>
<dbReference type="AlphaFoldDB" id="N9TTG8"/>
<evidence type="ECO:0008006" key="4">
    <source>
        <dbReference type="Google" id="ProtNLM"/>
    </source>
</evidence>
<dbReference type="Proteomes" id="UP000013131">
    <property type="component" value="Unassembled WGS sequence"/>
</dbReference>
<evidence type="ECO:0000313" key="3">
    <source>
        <dbReference type="Proteomes" id="UP000013131"/>
    </source>
</evidence>
<accession>N9TTG8</accession>
<comment type="caution">
    <text evidence="2">The sequence shown here is derived from an EMBL/GenBank/DDBJ whole genome shotgun (WGS) entry which is preliminary data.</text>
</comment>
<feature type="signal peptide" evidence="1">
    <location>
        <begin position="1"/>
        <end position="28"/>
    </location>
</feature>
<proteinExistence type="predicted"/>
<dbReference type="OrthoDB" id="396666at2"/>
<reference evidence="2 3" key="1">
    <citation type="journal article" date="2013" name="Genome Announc.">
        <title>Draft Genome Sequences of Mycoplasma auris and Mycoplasma yeatsii, Two Species of the Ear Canal of Caprinae.</title>
        <authorList>
            <person name="Dordet-Frisoni E."/>
            <person name="Baranowski E."/>
            <person name="Barre A."/>
            <person name="Blanchard A."/>
            <person name="Breton M."/>
            <person name="Couture C."/>
            <person name="Dupuy V."/>
            <person name="Gaurivaud P."/>
            <person name="Jacob D."/>
            <person name="Lemaitre C."/>
            <person name="Manso-Silvan L."/>
            <person name="Nikolski M."/>
            <person name="Nouvel L.X."/>
            <person name="Poumarat F."/>
            <person name="Sirand-Pugnet P."/>
            <person name="Thebault P."/>
            <person name="Theil S."/>
            <person name="Thiaucourt F."/>
            <person name="Citti C."/>
            <person name="Tardy F."/>
        </authorList>
    </citation>
    <scope>NUCLEOTIDE SEQUENCE [LARGE SCALE GENOMIC DNA]</scope>
    <source>
        <strain evidence="2 3">15026</strain>
    </source>
</reference>
<name>N9TTG8_9BACT</name>
<dbReference type="eggNOG" id="ENOG5031YFT">
    <property type="taxonomic scope" value="Bacteria"/>
</dbReference>
<feature type="chain" id="PRO_5004153255" description="Lipoprotein" evidence="1">
    <location>
        <begin position="29"/>
        <end position="226"/>
    </location>
</feature>
<organism evidence="2 3">
    <name type="scientific">Metamycoplasma auris 15026</name>
    <dbReference type="NCBI Taxonomy" id="1188233"/>
    <lineage>
        <taxon>Bacteria</taxon>
        <taxon>Bacillati</taxon>
        <taxon>Mycoplasmatota</taxon>
        <taxon>Mycoplasmoidales</taxon>
        <taxon>Metamycoplasmataceae</taxon>
        <taxon>Metamycoplasma</taxon>
    </lineage>
</organism>
<keyword evidence="1" id="KW-0732">Signal</keyword>
<sequence>MNNKYKKLSLCLPFLGAVTATLSPLVLAATCGYDRPTISIKEDSKYSYINENNERIIKGSASEFYNTNRSGVFNPIDPSDPFYSIFKDNNPNVLNNKHNQEHKPKIKGNFEFLKFNNLTAPHSYRIYSFKYPELVTNIPGVATRKKYTDYKNNPKAVYIVLYWIEKSNEAAPNWVRDIVSPAAAHLNVPYSADRKEEAPWPFVKGIISQETWKNITEPVVLVFDKE</sequence>
<evidence type="ECO:0000313" key="2">
    <source>
        <dbReference type="EMBL" id="ENY69365.1"/>
    </source>
</evidence>
<dbReference type="STRING" id="1188233.MAU_0770"/>
<protein>
    <recommendedName>
        <fullName evidence="4">Lipoprotein</fullName>
    </recommendedName>
</protein>